<dbReference type="PANTHER" id="PTHR43663:SF1">
    <property type="entry name" value="CHROMATE TRANSPORTER"/>
    <property type="match status" value="1"/>
</dbReference>
<evidence type="ECO:0000256" key="5">
    <source>
        <dbReference type="ARBA" id="ARBA00022989"/>
    </source>
</evidence>
<evidence type="ECO:0000256" key="2">
    <source>
        <dbReference type="ARBA" id="ARBA00005262"/>
    </source>
</evidence>
<evidence type="ECO:0000313" key="9">
    <source>
        <dbReference type="Proteomes" id="UP000028542"/>
    </source>
</evidence>
<dbReference type="PANTHER" id="PTHR43663">
    <property type="entry name" value="CHROMATE TRANSPORT PROTEIN-RELATED"/>
    <property type="match status" value="1"/>
</dbReference>
<organism evidence="8 9">
    <name type="scientific">Clostridium sulfidigenes</name>
    <dbReference type="NCBI Taxonomy" id="318464"/>
    <lineage>
        <taxon>Bacteria</taxon>
        <taxon>Bacillati</taxon>
        <taxon>Bacillota</taxon>
        <taxon>Clostridia</taxon>
        <taxon>Eubacteriales</taxon>
        <taxon>Clostridiaceae</taxon>
        <taxon>Clostridium</taxon>
    </lineage>
</organism>
<sequence>MLFLKLYLAFLKIGTFGFGGGYAMLPLIQKEIVDNNAWLSQTDFMDIIGISQMTPGPIAINAATFVGYKTGGIIGSVLSTLGVVTTSFILISFANYFFNKFKNSKILAHALKGMRPALIGLIISVFITLSYESYRDLNSLIIAAIIGFLLYKTKIHPILIIVIAAFLGILFYGMIPNLLAKF</sequence>
<comment type="subcellular location">
    <subcellularLocation>
        <location evidence="1">Cell membrane</location>
        <topology evidence="1">Multi-pass membrane protein</topology>
    </subcellularLocation>
</comment>
<dbReference type="AlphaFoldDB" id="A0A084JB32"/>
<feature type="transmembrane region" description="Helical" evidence="7">
    <location>
        <begin position="7"/>
        <end position="28"/>
    </location>
</feature>
<dbReference type="GO" id="GO:0015109">
    <property type="term" value="F:chromate transmembrane transporter activity"/>
    <property type="evidence" value="ECO:0007669"/>
    <property type="project" value="InterPro"/>
</dbReference>
<accession>A0A084JB32</accession>
<dbReference type="RefSeq" id="WP_035133115.1">
    <property type="nucleotide sequence ID" value="NZ_JPMD01000025.1"/>
</dbReference>
<dbReference type="Pfam" id="PF02417">
    <property type="entry name" value="Chromate_transp"/>
    <property type="match status" value="1"/>
</dbReference>
<protein>
    <submittedName>
        <fullName evidence="8">Chromate transporter</fullName>
    </submittedName>
</protein>
<keyword evidence="3" id="KW-1003">Cell membrane</keyword>
<keyword evidence="5 7" id="KW-1133">Transmembrane helix</keyword>
<dbReference type="InterPro" id="IPR052518">
    <property type="entry name" value="CHR_Transporter"/>
</dbReference>
<keyword evidence="4 7" id="KW-0812">Transmembrane</keyword>
<evidence type="ECO:0000256" key="3">
    <source>
        <dbReference type="ARBA" id="ARBA00022475"/>
    </source>
</evidence>
<feature type="transmembrane region" description="Helical" evidence="7">
    <location>
        <begin position="110"/>
        <end position="127"/>
    </location>
</feature>
<evidence type="ECO:0000256" key="1">
    <source>
        <dbReference type="ARBA" id="ARBA00004651"/>
    </source>
</evidence>
<dbReference type="STRING" id="318464.IO99_10830"/>
<reference evidence="8 9" key="1">
    <citation type="submission" date="2014-07" db="EMBL/GenBank/DDBJ databases">
        <title>Draft genome of Clostridium sulfidigenes 113A isolated from sediments associated with methane hydrate from Krishna Godavari basin.</title>
        <authorList>
            <person name="Honkalas V.S."/>
            <person name="Dabir A.P."/>
            <person name="Arora P."/>
            <person name="Dhakephalkar P.K."/>
        </authorList>
    </citation>
    <scope>NUCLEOTIDE SEQUENCE [LARGE SCALE GENOMIC DNA]</scope>
    <source>
        <strain evidence="8 9">113A</strain>
    </source>
</reference>
<feature type="transmembrane region" description="Helical" evidence="7">
    <location>
        <begin position="133"/>
        <end position="151"/>
    </location>
</feature>
<keyword evidence="9" id="KW-1185">Reference proteome</keyword>
<dbReference type="Proteomes" id="UP000028542">
    <property type="component" value="Unassembled WGS sequence"/>
</dbReference>
<dbReference type="InterPro" id="IPR003370">
    <property type="entry name" value="Chromate_transpt"/>
</dbReference>
<dbReference type="EMBL" id="JPMD01000025">
    <property type="protein sequence ID" value="KEZ86166.1"/>
    <property type="molecule type" value="Genomic_DNA"/>
</dbReference>
<name>A0A084JB32_9CLOT</name>
<evidence type="ECO:0000256" key="6">
    <source>
        <dbReference type="ARBA" id="ARBA00023136"/>
    </source>
</evidence>
<proteinExistence type="inferred from homology"/>
<evidence type="ECO:0000313" key="8">
    <source>
        <dbReference type="EMBL" id="KEZ86166.1"/>
    </source>
</evidence>
<evidence type="ECO:0000256" key="4">
    <source>
        <dbReference type="ARBA" id="ARBA00022692"/>
    </source>
</evidence>
<feature type="transmembrane region" description="Helical" evidence="7">
    <location>
        <begin position="73"/>
        <end position="98"/>
    </location>
</feature>
<gene>
    <name evidence="8" type="ORF">IO99_10830</name>
</gene>
<keyword evidence="6 7" id="KW-0472">Membrane</keyword>
<comment type="caution">
    <text evidence="8">The sequence shown here is derived from an EMBL/GenBank/DDBJ whole genome shotgun (WGS) entry which is preliminary data.</text>
</comment>
<dbReference type="GO" id="GO:0005886">
    <property type="term" value="C:plasma membrane"/>
    <property type="evidence" value="ECO:0007669"/>
    <property type="project" value="UniProtKB-SubCell"/>
</dbReference>
<feature type="transmembrane region" description="Helical" evidence="7">
    <location>
        <begin position="158"/>
        <end position="175"/>
    </location>
</feature>
<comment type="similarity">
    <text evidence="2">Belongs to the chromate ion transporter (CHR) (TC 2.A.51) family.</text>
</comment>
<evidence type="ECO:0000256" key="7">
    <source>
        <dbReference type="SAM" id="Phobius"/>
    </source>
</evidence>
<dbReference type="eggNOG" id="COG2059">
    <property type="taxonomic scope" value="Bacteria"/>
</dbReference>